<organism evidence="1">
    <name type="scientific">marine metagenome</name>
    <dbReference type="NCBI Taxonomy" id="408172"/>
    <lineage>
        <taxon>unclassified sequences</taxon>
        <taxon>metagenomes</taxon>
        <taxon>ecological metagenomes</taxon>
    </lineage>
</organism>
<dbReference type="AlphaFoldDB" id="A0A381REG4"/>
<name>A0A381REG4_9ZZZZ</name>
<gene>
    <name evidence="1" type="ORF">METZ01_LOCUS41091</name>
</gene>
<dbReference type="EMBL" id="UINC01001760">
    <property type="protein sequence ID" value="SUZ88237.1"/>
    <property type="molecule type" value="Genomic_DNA"/>
</dbReference>
<accession>A0A381REG4</accession>
<evidence type="ECO:0008006" key="2">
    <source>
        <dbReference type="Google" id="ProtNLM"/>
    </source>
</evidence>
<reference evidence="1" key="1">
    <citation type="submission" date="2018-05" db="EMBL/GenBank/DDBJ databases">
        <authorList>
            <person name="Lanie J.A."/>
            <person name="Ng W.-L."/>
            <person name="Kazmierczak K.M."/>
            <person name="Andrzejewski T.M."/>
            <person name="Davidsen T.M."/>
            <person name="Wayne K.J."/>
            <person name="Tettelin H."/>
            <person name="Glass J.I."/>
            <person name="Rusch D."/>
            <person name="Podicherti R."/>
            <person name="Tsui H.-C.T."/>
            <person name="Winkler M.E."/>
        </authorList>
    </citation>
    <scope>NUCLEOTIDE SEQUENCE</scope>
</reference>
<sequence>MKIKISMLGLSLLFCGGLAFAGDSASNRNDQIARLGQKSGMHLMYATSTPFVLEYPGENWTLGLTIGSGKYNYSYSDYNSSSGAYSTKTQSINFSTQELTARYYIGNSFNIPFGYANYKISYPDWIYSGVTYDIDYTITQLNYGIGNEWTYDWGGYLGVDWYQGGLKLSDDVKVTHKSGTETSTTLAKATTTSTDIKAFSGVIVITFGFGY</sequence>
<evidence type="ECO:0000313" key="1">
    <source>
        <dbReference type="EMBL" id="SUZ88237.1"/>
    </source>
</evidence>
<protein>
    <recommendedName>
        <fullName evidence="2">Outer membrane protein beta-barrel domain-containing protein</fullName>
    </recommendedName>
</protein>
<proteinExistence type="predicted"/>